<sequence>MSNGHATTGRQWDVGAWSNPVTGVLVLYIVGIILYVAGVPWALVILIGLLAGAALTWSVHQAGFRRLGVAYTAACAAVATAWSSYASTVLTFDVFAPEATGVHLLTLAGACLPLAIVWVVLLVGQSRTYQAKYVASQSVERRRSATDAAVRAAGIKGWAMTAEGANADRLAAEFEIAPGGTTFRQALTLLEPLEIALRAPFRGAVRLEQPKGGHVGQVRLTCSRRSILADVLPMPPVPTGPRSILDRLAVGRFEDGERAAEVYAYQTTSSIGQRDAGKSGLQNVMIDNYASCLDCLIWTVDFKEGSVARHWLEPFAKGHIPTPVFDWVGFTAADVLAMVAELDRIASTRARGRRGDKIKPSPDLPAIRLMIDEVADLLADSGMDPLKRKAVELLIKVVRKHRSEGLDVDVFSQRATMSFLGPHARDLLSQTTHKNILRVDSPTEVFNTLSIANSQLGGVDPSEFTEPGSLMTVRPGSRKAARRTYYLPTEDIPARAAHYAAFRPSLEPTAAQGASRAYHERWTNPRMTAFLTAIRDGQAFALDTDTDTDTDETVAGTAPATAPAAAAPAVSGVEPTSHLRRLRAVLHDQFGTEAGEARYDLARGKVALRVMTNHIRATGADAAPTRDLLAALAAADTGFEGLAPRDLAALLAPYEVEPVQLGRAWEGNPRGYRLADTAAGLDREPATDDPARHDAATDDAPEPVLERSR</sequence>
<dbReference type="Gene3D" id="3.40.50.300">
    <property type="entry name" value="P-loop containing nucleotide triphosphate hydrolases"/>
    <property type="match status" value="1"/>
</dbReference>
<keyword evidence="2" id="KW-0812">Transmembrane</keyword>
<gene>
    <name evidence="3" type="ORF">E9998_09170</name>
</gene>
<feature type="transmembrane region" description="Helical" evidence="2">
    <location>
        <begin position="25"/>
        <end position="57"/>
    </location>
</feature>
<accession>A0A4S8PGI6</accession>
<evidence type="ECO:0000256" key="1">
    <source>
        <dbReference type="SAM" id="MobiDB-lite"/>
    </source>
</evidence>
<proteinExistence type="predicted"/>
<feature type="transmembrane region" description="Helical" evidence="2">
    <location>
        <begin position="102"/>
        <end position="123"/>
    </location>
</feature>
<keyword evidence="2" id="KW-1133">Transmembrane helix</keyword>
<protein>
    <submittedName>
        <fullName evidence="3">DUF4133 domain-containing protein</fullName>
    </submittedName>
</protein>
<feature type="transmembrane region" description="Helical" evidence="2">
    <location>
        <begin position="69"/>
        <end position="90"/>
    </location>
</feature>
<feature type="compositionally biased region" description="Basic and acidic residues" evidence="1">
    <location>
        <begin position="681"/>
        <end position="696"/>
    </location>
</feature>
<dbReference type="InterPro" id="IPR027417">
    <property type="entry name" value="P-loop_NTPase"/>
</dbReference>
<organism evidence="3 4">
    <name type="scientific">Glycomyces paridis</name>
    <dbReference type="NCBI Taxonomy" id="2126555"/>
    <lineage>
        <taxon>Bacteria</taxon>
        <taxon>Bacillati</taxon>
        <taxon>Actinomycetota</taxon>
        <taxon>Actinomycetes</taxon>
        <taxon>Glycomycetales</taxon>
        <taxon>Glycomycetaceae</taxon>
        <taxon>Glycomyces</taxon>
    </lineage>
</organism>
<dbReference type="OrthoDB" id="3315119at2"/>
<feature type="region of interest" description="Disordered" evidence="1">
    <location>
        <begin position="675"/>
        <end position="709"/>
    </location>
</feature>
<dbReference type="Proteomes" id="UP000305792">
    <property type="component" value="Unassembled WGS sequence"/>
</dbReference>
<keyword evidence="2" id="KW-0472">Membrane</keyword>
<name>A0A4S8PGI6_9ACTN</name>
<dbReference type="AlphaFoldDB" id="A0A4S8PGI6"/>
<reference evidence="3 4" key="1">
    <citation type="journal article" date="2018" name="Int. J. Syst. Evol. Microbiol.">
        <title>Glycomyces paridis sp. nov., isolated from the medicinal plant Paris polyphylla.</title>
        <authorList>
            <person name="Fang X.M."/>
            <person name="Bai J.L."/>
            <person name="Su J."/>
            <person name="Zhao L.L."/>
            <person name="Liu H.Y."/>
            <person name="Ma B.P."/>
            <person name="Zhang Y.Q."/>
            <person name="Yu L.Y."/>
        </authorList>
    </citation>
    <scope>NUCLEOTIDE SEQUENCE [LARGE SCALE GENOMIC DNA]</scope>
    <source>
        <strain evidence="3 4">CPCC 204357</strain>
    </source>
</reference>
<comment type="caution">
    <text evidence="3">The sequence shown here is derived from an EMBL/GenBank/DDBJ whole genome shotgun (WGS) entry which is preliminary data.</text>
</comment>
<evidence type="ECO:0000313" key="4">
    <source>
        <dbReference type="Proteomes" id="UP000305792"/>
    </source>
</evidence>
<evidence type="ECO:0000313" key="3">
    <source>
        <dbReference type="EMBL" id="THV29643.1"/>
    </source>
</evidence>
<keyword evidence="4" id="KW-1185">Reference proteome</keyword>
<dbReference type="RefSeq" id="WP_136529386.1">
    <property type="nucleotide sequence ID" value="NZ_STGX01000005.1"/>
</dbReference>
<dbReference type="EMBL" id="STGX01000005">
    <property type="protein sequence ID" value="THV29643.1"/>
    <property type="molecule type" value="Genomic_DNA"/>
</dbReference>
<evidence type="ECO:0000256" key="2">
    <source>
        <dbReference type="SAM" id="Phobius"/>
    </source>
</evidence>